<evidence type="ECO:0000313" key="1">
    <source>
        <dbReference type="EMBL" id="EFA81067.1"/>
    </source>
</evidence>
<accession>D3BBN4</accession>
<dbReference type="EMBL" id="ADBJ01000026">
    <property type="protein sequence ID" value="EFA81067.1"/>
    <property type="molecule type" value="Genomic_DNA"/>
</dbReference>
<organism evidence="1 2">
    <name type="scientific">Heterostelium pallidum (strain ATCC 26659 / Pp 5 / PN500)</name>
    <name type="common">Cellular slime mold</name>
    <name type="synonym">Polysphondylium pallidum</name>
    <dbReference type="NCBI Taxonomy" id="670386"/>
    <lineage>
        <taxon>Eukaryota</taxon>
        <taxon>Amoebozoa</taxon>
        <taxon>Evosea</taxon>
        <taxon>Eumycetozoa</taxon>
        <taxon>Dictyostelia</taxon>
        <taxon>Acytosteliales</taxon>
        <taxon>Acytosteliaceae</taxon>
        <taxon>Heterostelium</taxon>
    </lineage>
</organism>
<name>D3BBN4_HETP5</name>
<comment type="caution">
    <text evidence="1">The sequence shown here is derived from an EMBL/GenBank/DDBJ whole genome shotgun (WGS) entry which is preliminary data.</text>
</comment>
<proteinExistence type="predicted"/>
<dbReference type="InParanoid" id="D3BBN4"/>
<dbReference type="GeneID" id="31361387"/>
<gene>
    <name evidence="1" type="ORF">PPL_05903</name>
</gene>
<dbReference type="AlphaFoldDB" id="D3BBN4"/>
<reference evidence="1 2" key="1">
    <citation type="journal article" date="2011" name="Genome Res.">
        <title>Phylogeny-wide analysis of social amoeba genomes highlights ancient origins for complex intercellular communication.</title>
        <authorList>
            <person name="Heidel A.J."/>
            <person name="Lawal H.M."/>
            <person name="Felder M."/>
            <person name="Schilde C."/>
            <person name="Helps N.R."/>
            <person name="Tunggal B."/>
            <person name="Rivero F."/>
            <person name="John U."/>
            <person name="Schleicher M."/>
            <person name="Eichinger L."/>
            <person name="Platzer M."/>
            <person name="Noegel A.A."/>
            <person name="Schaap P."/>
            <person name="Gloeckner G."/>
        </authorList>
    </citation>
    <scope>NUCLEOTIDE SEQUENCE [LARGE SCALE GENOMIC DNA]</scope>
    <source>
        <strain evidence="2">ATCC 26659 / Pp 5 / PN500</strain>
    </source>
</reference>
<sequence>MTISATSHHKKRFYPQKVDEFINLWKAIKWKDVQCDDTTGHFPQNHFNSGRCYGNGAFCKYDYECCSQHCLHASYCAPAGYTTK</sequence>
<keyword evidence="2" id="KW-1185">Reference proteome</keyword>
<dbReference type="Proteomes" id="UP000001396">
    <property type="component" value="Unassembled WGS sequence"/>
</dbReference>
<dbReference type="RefSeq" id="XP_020433185.1">
    <property type="nucleotide sequence ID" value="XM_020576773.1"/>
</dbReference>
<evidence type="ECO:0000313" key="2">
    <source>
        <dbReference type="Proteomes" id="UP000001396"/>
    </source>
</evidence>
<protein>
    <submittedName>
        <fullName evidence="1">Uncharacterized protein</fullName>
    </submittedName>
</protein>